<dbReference type="PANTHER" id="PTHR22617:SF45">
    <property type="entry name" value="CHEMOTAXIS PROTEIN CHEW"/>
    <property type="match status" value="1"/>
</dbReference>
<feature type="region of interest" description="Disordered" evidence="4">
    <location>
        <begin position="265"/>
        <end position="300"/>
    </location>
</feature>
<evidence type="ECO:0000256" key="1">
    <source>
        <dbReference type="ARBA" id="ARBA00004496"/>
    </source>
</evidence>
<feature type="domain" description="CheW-like" evidence="5">
    <location>
        <begin position="299"/>
        <end position="441"/>
    </location>
</feature>
<evidence type="ECO:0000256" key="3">
    <source>
        <dbReference type="ARBA" id="ARBA00022490"/>
    </source>
</evidence>
<dbReference type="Pfam" id="PF01584">
    <property type="entry name" value="CheW"/>
    <property type="match status" value="1"/>
</dbReference>
<protein>
    <recommendedName>
        <fullName evidence="2">Chemotaxis protein CheW</fullName>
    </recommendedName>
</protein>
<dbReference type="AlphaFoldDB" id="A0A4V1N0U2"/>
<dbReference type="Gene3D" id="2.30.30.40">
    <property type="entry name" value="SH3 Domains"/>
    <property type="match status" value="1"/>
</dbReference>
<evidence type="ECO:0000256" key="4">
    <source>
        <dbReference type="SAM" id="MobiDB-lite"/>
    </source>
</evidence>
<evidence type="ECO:0000256" key="2">
    <source>
        <dbReference type="ARBA" id="ARBA00021483"/>
    </source>
</evidence>
<keyword evidence="7" id="KW-1185">Reference proteome</keyword>
<dbReference type="SUPFAM" id="SSF50341">
    <property type="entry name" value="CheW-like"/>
    <property type="match status" value="1"/>
</dbReference>
<evidence type="ECO:0000313" key="7">
    <source>
        <dbReference type="Proteomes" id="UP000289784"/>
    </source>
</evidence>
<name>A0A4V1N0U2_9GAMM</name>
<dbReference type="GO" id="GO:0005829">
    <property type="term" value="C:cytosol"/>
    <property type="evidence" value="ECO:0007669"/>
    <property type="project" value="TreeGrafter"/>
</dbReference>
<dbReference type="RefSeq" id="WP_129471896.1">
    <property type="nucleotide sequence ID" value="NZ_SAWZ01000008.1"/>
</dbReference>
<proteinExistence type="predicted"/>
<sequence length="441" mass="44490">MNAVVIDEYMDALLGGSPVVEAPRAVAAPVAVAAPAADAPARAAKPARPRKPKPRAVISPALATAVAAPESFVEAEPVPAPAAAQAPVATTPQAPAPSPAAVAIVATPLPADMITDDEFESLLDTLHGAAAPGAGALPAVAQASSAPAPAPSIVATPLPADMITDDEFESLLDTLHGAAAPGAGVLPAVAQASPAPAPAAAPGIVVAPVPADMITDDEFESLLDTLHGAAAPGAVALPAVAEVAAPAPVAPAPVARAVPTPAAVPARPAARAPSTAPQPWHPSLSTTPEPKQHAPTEQSSRWLHLRCSGQHYAVELLKVQEVMVPVPLLPMRGTGRAMLGVMNLRGLVVPVIDLGIRLGLTSITHEPATRIVVLEQQGDTLGLMVSAVDDVITLREGQIEPPEHARIGRSGDPMFLGVSRQRNASGPVILLDACALLERPS</sequence>
<dbReference type="Proteomes" id="UP000289784">
    <property type="component" value="Unassembled WGS sequence"/>
</dbReference>
<dbReference type="EMBL" id="SAWZ01000008">
    <property type="protein sequence ID" value="RXR02629.1"/>
    <property type="molecule type" value="Genomic_DNA"/>
</dbReference>
<dbReference type="GO" id="GO:0007165">
    <property type="term" value="P:signal transduction"/>
    <property type="evidence" value="ECO:0007669"/>
    <property type="project" value="InterPro"/>
</dbReference>
<dbReference type="SMART" id="SM00260">
    <property type="entry name" value="CheW"/>
    <property type="match status" value="1"/>
</dbReference>
<keyword evidence="3" id="KW-0963">Cytoplasm</keyword>
<feature type="compositionally biased region" description="Polar residues" evidence="4">
    <location>
        <begin position="283"/>
        <end position="300"/>
    </location>
</feature>
<reference evidence="6 7" key="1">
    <citation type="submission" date="2019-01" db="EMBL/GenBank/DDBJ databases">
        <title>Pseudoxanthomonas composti sp. nov., isolated from compost.</title>
        <authorList>
            <person name="Yang G."/>
        </authorList>
    </citation>
    <scope>NUCLEOTIDE SEQUENCE [LARGE SCALE GENOMIC DNA]</scope>
    <source>
        <strain evidence="6 7">GSS15</strain>
    </source>
</reference>
<dbReference type="OrthoDB" id="9790406at2"/>
<accession>A0A4V1N0U2</accession>
<organism evidence="6 7">
    <name type="scientific">Pseudoxanthomonas composti</name>
    <dbReference type="NCBI Taxonomy" id="2137479"/>
    <lineage>
        <taxon>Bacteria</taxon>
        <taxon>Pseudomonadati</taxon>
        <taxon>Pseudomonadota</taxon>
        <taxon>Gammaproteobacteria</taxon>
        <taxon>Lysobacterales</taxon>
        <taxon>Lysobacteraceae</taxon>
        <taxon>Pseudoxanthomonas</taxon>
    </lineage>
</organism>
<comment type="caution">
    <text evidence="6">The sequence shown here is derived from an EMBL/GenBank/DDBJ whole genome shotgun (WGS) entry which is preliminary data.</text>
</comment>
<feature type="compositionally biased region" description="Low complexity" evidence="4">
    <location>
        <begin position="265"/>
        <end position="277"/>
    </location>
</feature>
<gene>
    <name evidence="6" type="ORF">EPA99_14175</name>
</gene>
<dbReference type="PANTHER" id="PTHR22617">
    <property type="entry name" value="CHEMOTAXIS SENSOR HISTIDINE KINASE-RELATED"/>
    <property type="match status" value="1"/>
</dbReference>
<dbReference type="Gene3D" id="2.40.50.180">
    <property type="entry name" value="CheA-289, Domain 4"/>
    <property type="match status" value="1"/>
</dbReference>
<dbReference type="InterPro" id="IPR039315">
    <property type="entry name" value="CheW"/>
</dbReference>
<dbReference type="PROSITE" id="PS50851">
    <property type="entry name" value="CHEW"/>
    <property type="match status" value="1"/>
</dbReference>
<dbReference type="GO" id="GO:0006935">
    <property type="term" value="P:chemotaxis"/>
    <property type="evidence" value="ECO:0007669"/>
    <property type="project" value="InterPro"/>
</dbReference>
<dbReference type="InterPro" id="IPR036061">
    <property type="entry name" value="CheW-like_dom_sf"/>
</dbReference>
<dbReference type="InterPro" id="IPR002545">
    <property type="entry name" value="CheW-lke_dom"/>
</dbReference>
<comment type="subcellular location">
    <subcellularLocation>
        <location evidence="1">Cytoplasm</location>
    </subcellularLocation>
</comment>
<evidence type="ECO:0000313" key="6">
    <source>
        <dbReference type="EMBL" id="RXR02629.1"/>
    </source>
</evidence>
<evidence type="ECO:0000259" key="5">
    <source>
        <dbReference type="PROSITE" id="PS50851"/>
    </source>
</evidence>